<evidence type="ECO:0000256" key="1">
    <source>
        <dbReference type="ARBA" id="ARBA00004953"/>
    </source>
</evidence>
<dbReference type="GO" id="GO:0009236">
    <property type="term" value="P:cobalamin biosynthetic process"/>
    <property type="evidence" value="ECO:0007669"/>
    <property type="project" value="UniProtKB-UniPathway"/>
</dbReference>
<evidence type="ECO:0000313" key="9">
    <source>
        <dbReference type="EMBL" id="ABK17811.1"/>
    </source>
</evidence>
<dbReference type="SUPFAM" id="SSF53790">
    <property type="entry name" value="Tetrapyrrole methylase"/>
    <property type="match status" value="1"/>
</dbReference>
<organism evidence="9 10">
    <name type="scientific">Syntrophobacter fumaroxidans (strain DSM 10017 / MPOB)</name>
    <dbReference type="NCBI Taxonomy" id="335543"/>
    <lineage>
        <taxon>Bacteria</taxon>
        <taxon>Pseudomonadati</taxon>
        <taxon>Thermodesulfobacteriota</taxon>
        <taxon>Syntrophobacteria</taxon>
        <taxon>Syntrophobacterales</taxon>
        <taxon>Syntrophobacteraceae</taxon>
        <taxon>Syntrophobacter</taxon>
    </lineage>
</organism>
<comment type="similarity">
    <text evidence="2 7">Belongs to the precorrin methyltransferase family.</text>
</comment>
<dbReference type="Pfam" id="PF00590">
    <property type="entry name" value="TP_methylase"/>
    <property type="match status" value="1"/>
</dbReference>
<dbReference type="PROSITE" id="PS00839">
    <property type="entry name" value="SUMT_1"/>
    <property type="match status" value="1"/>
</dbReference>
<dbReference type="GO" id="GO:0046026">
    <property type="term" value="F:precorrin-4 C11-methyltransferase activity"/>
    <property type="evidence" value="ECO:0007669"/>
    <property type="project" value="UniProtKB-EC"/>
</dbReference>
<keyword evidence="3" id="KW-0169">Cobalamin biosynthesis</keyword>
<evidence type="ECO:0000256" key="7">
    <source>
        <dbReference type="RuleBase" id="RU003960"/>
    </source>
</evidence>
<dbReference type="PANTHER" id="PTHR45790:SF4">
    <property type="entry name" value="COBALT-PRECORRIN-4 C(11)-METHYLTRANSFERASE"/>
    <property type="match status" value="1"/>
</dbReference>
<name>A0LK59_SYNFM</name>
<dbReference type="InterPro" id="IPR035996">
    <property type="entry name" value="4pyrrol_Methylase_sf"/>
</dbReference>
<gene>
    <name evidence="9" type="ordered locus">Sfum_2129</name>
</gene>
<evidence type="ECO:0000256" key="3">
    <source>
        <dbReference type="ARBA" id="ARBA00022573"/>
    </source>
</evidence>
<evidence type="ECO:0000256" key="6">
    <source>
        <dbReference type="ARBA" id="ARBA00022691"/>
    </source>
</evidence>
<proteinExistence type="inferred from homology"/>
<dbReference type="Proteomes" id="UP000001784">
    <property type="component" value="Chromosome"/>
</dbReference>
<dbReference type="PANTHER" id="PTHR45790">
    <property type="entry name" value="SIROHEME SYNTHASE-RELATED"/>
    <property type="match status" value="1"/>
</dbReference>
<dbReference type="OrthoDB" id="9815856at2"/>
<evidence type="ECO:0000313" key="10">
    <source>
        <dbReference type="Proteomes" id="UP000001784"/>
    </source>
</evidence>
<dbReference type="PROSITE" id="PS00840">
    <property type="entry name" value="SUMT_2"/>
    <property type="match status" value="1"/>
</dbReference>
<dbReference type="Gene3D" id="3.30.950.10">
    <property type="entry name" value="Methyltransferase, Cobalt-precorrin-4 Transmethylase, Domain 2"/>
    <property type="match status" value="1"/>
</dbReference>
<dbReference type="EC" id="2.1.1.133" evidence="9"/>
<dbReference type="CDD" id="cd11641">
    <property type="entry name" value="Precorrin-4_C11-MT"/>
    <property type="match status" value="1"/>
</dbReference>
<dbReference type="InterPro" id="IPR006362">
    <property type="entry name" value="Cbl_synth_CobM/CibF"/>
</dbReference>
<evidence type="ECO:0000256" key="4">
    <source>
        <dbReference type="ARBA" id="ARBA00022603"/>
    </source>
</evidence>
<dbReference type="EMBL" id="CP000478">
    <property type="protein sequence ID" value="ABK17811.1"/>
    <property type="molecule type" value="Genomic_DNA"/>
</dbReference>
<keyword evidence="10" id="KW-1185">Reference proteome</keyword>
<dbReference type="UniPathway" id="UPA00148"/>
<dbReference type="HOGENOM" id="CLU_011276_7_1_7"/>
<keyword evidence="6" id="KW-0949">S-adenosyl-L-methionine</keyword>
<dbReference type="RefSeq" id="WP_011698980.1">
    <property type="nucleotide sequence ID" value="NC_008554.1"/>
</dbReference>
<evidence type="ECO:0000256" key="2">
    <source>
        <dbReference type="ARBA" id="ARBA00005879"/>
    </source>
</evidence>
<dbReference type="GO" id="GO:0032259">
    <property type="term" value="P:methylation"/>
    <property type="evidence" value="ECO:0007669"/>
    <property type="project" value="UniProtKB-KW"/>
</dbReference>
<dbReference type="NCBIfam" id="TIGR01465">
    <property type="entry name" value="cobM_cbiF"/>
    <property type="match status" value="1"/>
</dbReference>
<dbReference type="Gene3D" id="3.40.1010.10">
    <property type="entry name" value="Cobalt-precorrin-4 Transmethylase, Domain 1"/>
    <property type="match status" value="1"/>
</dbReference>
<dbReference type="KEGG" id="sfu:Sfum_2129"/>
<evidence type="ECO:0000256" key="5">
    <source>
        <dbReference type="ARBA" id="ARBA00022679"/>
    </source>
</evidence>
<dbReference type="InterPro" id="IPR014777">
    <property type="entry name" value="4pyrrole_Mease_sub1"/>
</dbReference>
<protein>
    <submittedName>
        <fullName evidence="9">Precorrin-4 C11-methyltransferase</fullName>
        <ecNumber evidence="9">2.1.1.133</ecNumber>
    </submittedName>
</protein>
<reference evidence="9 10" key="1">
    <citation type="submission" date="2006-10" db="EMBL/GenBank/DDBJ databases">
        <title>Complete sequence of Syntrophobacter fumaroxidans MPOB.</title>
        <authorList>
            <consortium name="US DOE Joint Genome Institute"/>
            <person name="Copeland A."/>
            <person name="Lucas S."/>
            <person name="Lapidus A."/>
            <person name="Barry K."/>
            <person name="Detter J.C."/>
            <person name="Glavina del Rio T."/>
            <person name="Hammon N."/>
            <person name="Israni S."/>
            <person name="Pitluck S."/>
            <person name="Goltsman E.G."/>
            <person name="Martinez M."/>
            <person name="Schmutz J."/>
            <person name="Larimer F."/>
            <person name="Land M."/>
            <person name="Hauser L."/>
            <person name="Kyrpides N."/>
            <person name="Kim E."/>
            <person name="Boone D.R."/>
            <person name="Brockman F."/>
            <person name="Culley D."/>
            <person name="Ferry J."/>
            <person name="Gunsalus R."/>
            <person name="McInerney M.J."/>
            <person name="Morrison M."/>
            <person name="Plugge C."/>
            <person name="Rohlin L."/>
            <person name="Scholten J."/>
            <person name="Sieber J."/>
            <person name="Stams A.J.M."/>
            <person name="Worm P."/>
            <person name="Henstra A.M."/>
            <person name="Richardson P."/>
        </authorList>
    </citation>
    <scope>NUCLEOTIDE SEQUENCE [LARGE SCALE GENOMIC DNA]</scope>
    <source>
        <strain evidence="10">DSM 10017 / MPOB</strain>
    </source>
</reference>
<evidence type="ECO:0000259" key="8">
    <source>
        <dbReference type="Pfam" id="PF00590"/>
    </source>
</evidence>
<feature type="domain" description="Tetrapyrrole methylase" evidence="8">
    <location>
        <begin position="5"/>
        <end position="209"/>
    </location>
</feature>
<dbReference type="eggNOG" id="COG2875">
    <property type="taxonomic scope" value="Bacteria"/>
</dbReference>
<dbReference type="InParanoid" id="A0LK59"/>
<accession>A0LK59</accession>
<sequence length="259" mass="28029">MAHPIHFVGAGPGDPELITVKGRRLLREAGLIVFAGSLVPERLLEDRAADAQIYNSASLTLAETHALLVRGYREGKRVVRLHTGDPSLYGAIREQMALLDSEGIPYKVVPGVSAVFAAAAALRQELTVPEMSQTVILTRMAGRTPVPERERLRSLASHGATLVIYLSVQQIESVIAEAASGYSPETPVAVAYRVGWPDELLVEGTLADIVAKVNEAGIKRQAIVMIGRVFGRGGPRDARQSKLYDESFSHGFREAKPRS</sequence>
<dbReference type="AlphaFoldDB" id="A0LK59"/>
<dbReference type="STRING" id="335543.Sfum_2129"/>
<keyword evidence="5 7" id="KW-0808">Transferase</keyword>
<dbReference type="InterPro" id="IPR003043">
    <property type="entry name" value="Uropor_MeTrfase_CS"/>
</dbReference>
<dbReference type="InterPro" id="IPR050161">
    <property type="entry name" value="Siro_Cobalamin_biosynth"/>
</dbReference>
<keyword evidence="4 7" id="KW-0489">Methyltransferase</keyword>
<dbReference type="InterPro" id="IPR000878">
    <property type="entry name" value="4pyrrol_Mease"/>
</dbReference>
<dbReference type="InterPro" id="IPR014776">
    <property type="entry name" value="4pyrrole_Mease_sub2"/>
</dbReference>
<comment type="pathway">
    <text evidence="1">Cofactor biosynthesis; adenosylcobalamin biosynthesis.</text>
</comment>